<feature type="region of interest" description="Disordered" evidence="1">
    <location>
        <begin position="107"/>
        <end position="126"/>
    </location>
</feature>
<accession>A0A9J6BF48</accession>
<sequence length="168" mass="19565">MENTNGIEQNNSVIRRAEITNKSEKPKEGENKTILENVKEYLVGAVDTAIDKILDFEEIDTTSDLKKDENKENFDNAKDYIRNTEDSGMDKIMEINKNIYQENKEMMTETKNQNAENEPKKTDFEKTKEIWQEYEETPADKIMKTTNVQENVPVVDESFQQVLTKQNS</sequence>
<organism evidence="2 3">
    <name type="scientific">Polypedilum vanderplanki</name>
    <name type="common">Sleeping chironomid midge</name>
    <dbReference type="NCBI Taxonomy" id="319348"/>
    <lineage>
        <taxon>Eukaryota</taxon>
        <taxon>Metazoa</taxon>
        <taxon>Ecdysozoa</taxon>
        <taxon>Arthropoda</taxon>
        <taxon>Hexapoda</taxon>
        <taxon>Insecta</taxon>
        <taxon>Pterygota</taxon>
        <taxon>Neoptera</taxon>
        <taxon>Endopterygota</taxon>
        <taxon>Diptera</taxon>
        <taxon>Nematocera</taxon>
        <taxon>Chironomoidea</taxon>
        <taxon>Chironomidae</taxon>
        <taxon>Chironominae</taxon>
        <taxon>Polypedilum</taxon>
        <taxon>Polypedilum</taxon>
    </lineage>
</organism>
<name>A0A9J6BF48_POLVA</name>
<feature type="compositionally biased region" description="Polar residues" evidence="1">
    <location>
        <begin position="1"/>
        <end position="13"/>
    </location>
</feature>
<keyword evidence="3" id="KW-1185">Reference proteome</keyword>
<gene>
    <name evidence="2" type="ORF">PVAND_016186</name>
</gene>
<reference evidence="2" key="1">
    <citation type="submission" date="2021-03" db="EMBL/GenBank/DDBJ databases">
        <title>Chromosome level genome of the anhydrobiotic midge Polypedilum vanderplanki.</title>
        <authorList>
            <person name="Yoshida Y."/>
            <person name="Kikawada T."/>
            <person name="Gusev O."/>
        </authorList>
    </citation>
    <scope>NUCLEOTIDE SEQUENCE</scope>
    <source>
        <strain evidence="2">NIAS01</strain>
        <tissue evidence="2">Whole body or cell culture</tissue>
    </source>
</reference>
<feature type="region of interest" description="Disordered" evidence="1">
    <location>
        <begin position="1"/>
        <end position="33"/>
    </location>
</feature>
<dbReference type="Proteomes" id="UP001107558">
    <property type="component" value="Chromosome 4"/>
</dbReference>
<evidence type="ECO:0000313" key="2">
    <source>
        <dbReference type="EMBL" id="KAG5668239.1"/>
    </source>
</evidence>
<evidence type="ECO:0000256" key="1">
    <source>
        <dbReference type="SAM" id="MobiDB-lite"/>
    </source>
</evidence>
<comment type="caution">
    <text evidence="2">The sequence shown here is derived from an EMBL/GenBank/DDBJ whole genome shotgun (WGS) entry which is preliminary data.</text>
</comment>
<dbReference type="AlphaFoldDB" id="A0A9J6BF48"/>
<protein>
    <submittedName>
        <fullName evidence="2">Uncharacterized protein</fullName>
    </submittedName>
</protein>
<dbReference type="EMBL" id="JADBJN010000004">
    <property type="protein sequence ID" value="KAG5668239.1"/>
    <property type="molecule type" value="Genomic_DNA"/>
</dbReference>
<feature type="compositionally biased region" description="Basic and acidic residues" evidence="1">
    <location>
        <begin position="117"/>
        <end position="126"/>
    </location>
</feature>
<feature type="compositionally biased region" description="Basic and acidic residues" evidence="1">
    <location>
        <begin position="15"/>
        <end position="33"/>
    </location>
</feature>
<evidence type="ECO:0000313" key="3">
    <source>
        <dbReference type="Proteomes" id="UP001107558"/>
    </source>
</evidence>
<proteinExistence type="predicted"/>